<feature type="signal peptide" evidence="1">
    <location>
        <begin position="1"/>
        <end position="21"/>
    </location>
</feature>
<gene>
    <name evidence="2" type="ORF">DBRI1063_LOCUS7728</name>
</gene>
<proteinExistence type="predicted"/>
<evidence type="ECO:0008006" key="3">
    <source>
        <dbReference type="Google" id="ProtNLM"/>
    </source>
</evidence>
<dbReference type="AlphaFoldDB" id="A0A6U3QH61"/>
<protein>
    <recommendedName>
        <fullName evidence="3">Chitin-binding type-2 domain-containing protein</fullName>
    </recommendedName>
</protein>
<reference evidence="2" key="1">
    <citation type="submission" date="2021-01" db="EMBL/GenBank/DDBJ databases">
        <authorList>
            <person name="Corre E."/>
            <person name="Pelletier E."/>
            <person name="Niang G."/>
            <person name="Scheremetjew M."/>
            <person name="Finn R."/>
            <person name="Kale V."/>
            <person name="Holt S."/>
            <person name="Cochrane G."/>
            <person name="Meng A."/>
            <person name="Brown T."/>
            <person name="Cohen L."/>
        </authorList>
    </citation>
    <scope>NUCLEOTIDE SEQUENCE</scope>
    <source>
        <strain evidence="2">Pop2</strain>
    </source>
</reference>
<sequence>MMIKNIFAIIFLAVSLSMVRAVDIDFDDGRNLKNCDKTCDNNPCKKGGKQLYFEHCRRRMFIQCDEHGKCFEERCKKGTRWNQEFQACVHRSCGDCKNNCNAQDVAAGKLYSNHCTDKKKFRQCDKFGGCFVMDCPLGTVWKNKKNACVHVYE</sequence>
<keyword evidence="1" id="KW-0732">Signal</keyword>
<dbReference type="EMBL" id="HBGN01012117">
    <property type="protein sequence ID" value="CAD9323793.1"/>
    <property type="molecule type" value="Transcribed_RNA"/>
</dbReference>
<feature type="chain" id="PRO_5030160072" description="Chitin-binding type-2 domain-containing protein" evidence="1">
    <location>
        <begin position="22"/>
        <end position="153"/>
    </location>
</feature>
<evidence type="ECO:0000313" key="2">
    <source>
        <dbReference type="EMBL" id="CAD9323793.1"/>
    </source>
</evidence>
<name>A0A6U3QH61_9STRA</name>
<accession>A0A6U3QH61</accession>
<organism evidence="2">
    <name type="scientific">Ditylum brightwellii</name>
    <dbReference type="NCBI Taxonomy" id="49249"/>
    <lineage>
        <taxon>Eukaryota</taxon>
        <taxon>Sar</taxon>
        <taxon>Stramenopiles</taxon>
        <taxon>Ochrophyta</taxon>
        <taxon>Bacillariophyta</taxon>
        <taxon>Mediophyceae</taxon>
        <taxon>Lithodesmiophycidae</taxon>
        <taxon>Lithodesmiales</taxon>
        <taxon>Lithodesmiaceae</taxon>
        <taxon>Ditylum</taxon>
    </lineage>
</organism>
<evidence type="ECO:0000256" key="1">
    <source>
        <dbReference type="SAM" id="SignalP"/>
    </source>
</evidence>